<feature type="compositionally biased region" description="Acidic residues" evidence="1">
    <location>
        <begin position="96"/>
        <end position="106"/>
    </location>
</feature>
<evidence type="ECO:0000313" key="3">
    <source>
        <dbReference type="Proteomes" id="UP000063063"/>
    </source>
</evidence>
<dbReference type="EMBL" id="CP009400">
    <property type="protein sequence ID" value="AIO00738.1"/>
    <property type="molecule type" value="Genomic_DNA"/>
</dbReference>
<keyword evidence="3" id="KW-1185">Reference proteome</keyword>
<evidence type="ECO:0000313" key="2">
    <source>
        <dbReference type="EMBL" id="AIO00738.1"/>
    </source>
</evidence>
<dbReference type="eggNOG" id="ENOG502SMJJ">
    <property type="taxonomic scope" value="Eukaryota"/>
</dbReference>
<dbReference type="GeneID" id="22577573"/>
<dbReference type="RefSeq" id="XP_010701538.1">
    <property type="nucleotide sequence ID" value="XM_010703236.1"/>
</dbReference>
<dbReference type="OrthoDB" id="265794at2759"/>
<dbReference type="AlphaFoldDB" id="A0A088RX73"/>
<proteinExistence type="predicted"/>
<organism evidence="2 3">
    <name type="scientific">Leishmania panamensis</name>
    <dbReference type="NCBI Taxonomy" id="5679"/>
    <lineage>
        <taxon>Eukaryota</taxon>
        <taxon>Discoba</taxon>
        <taxon>Euglenozoa</taxon>
        <taxon>Kinetoplastea</taxon>
        <taxon>Metakinetoplastina</taxon>
        <taxon>Trypanosomatida</taxon>
        <taxon>Trypanosomatidae</taxon>
        <taxon>Leishmaniinae</taxon>
        <taxon>Leishmania</taxon>
        <taxon>Leishmania guyanensis species complex</taxon>
    </lineage>
</organism>
<feature type="region of interest" description="Disordered" evidence="1">
    <location>
        <begin position="188"/>
        <end position="214"/>
    </location>
</feature>
<feature type="region of interest" description="Disordered" evidence="1">
    <location>
        <begin position="41"/>
        <end position="66"/>
    </location>
</feature>
<gene>
    <name evidence="2" type="ORF">LPMP_311470</name>
</gene>
<dbReference type="Proteomes" id="UP000063063">
    <property type="component" value="Chromosome 31"/>
</dbReference>
<protein>
    <submittedName>
        <fullName evidence="2">Uncharacterized protein</fullName>
    </submittedName>
</protein>
<dbReference type="VEuPathDB" id="TriTrypDB:LPAL13_310020800"/>
<evidence type="ECO:0000256" key="1">
    <source>
        <dbReference type="SAM" id="MobiDB-lite"/>
    </source>
</evidence>
<accession>A0A088RX73</accession>
<feature type="region of interest" description="Disordered" evidence="1">
    <location>
        <begin position="89"/>
        <end position="130"/>
    </location>
</feature>
<dbReference type="VEuPathDB" id="TriTrypDB:LPMP_311470"/>
<dbReference type="KEGG" id="lpan:LPMP_311470"/>
<reference evidence="2 3" key="1">
    <citation type="journal article" date="2015" name="Sci. Rep.">
        <title>The genome of Leishmania panamensis: insights into genomics of the L. (Viannia) subgenus.</title>
        <authorList>
            <person name="Llanes A."/>
            <person name="Restrepo C.M."/>
            <person name="Vecchio G.D."/>
            <person name="Anguizola F.J."/>
            <person name="Lleonart R."/>
        </authorList>
    </citation>
    <scope>NUCLEOTIDE SEQUENCE [LARGE SCALE GENOMIC DNA]</scope>
    <source>
        <strain evidence="2 3">MHOM/PA/94/PSC-1</strain>
    </source>
</reference>
<feature type="compositionally biased region" description="Low complexity" evidence="1">
    <location>
        <begin position="113"/>
        <end position="125"/>
    </location>
</feature>
<sequence>MSMWQVSSVDGICDNDHHNYNAFAWQRLLSNLEFESKSESTSVDELNTAPRSCPIPTIGSKQSNASAKDRVLPVKLDAHRTSSFAGSTIALQDDGYSSEEEHDSPDDQVASGSSPTPFYSSPTTTAITKGGNGGCVASIQSSSDATVPCFFVNGVRHSIEPLRKTPDWTAVPSLSSASQAKTVSMESPPWASAHVDPSTTPPKRVVAGSHSGVPSEGLCTAKSTTPLHSWMTPPLYATPGTLPTRHAIPASLPSSRMGNGAQSPFPILPESSTAYMANTASIMQPLPTSAMPVAQQARTPSFFSSNGSAANTTDSPALSFVFMDREGCFHLAPQGCAPPASALSALPMMHVSGGVTASPGMPQLQYTPSTIQAQSWRPTASLPCTASSGPWGSTKAWVFRDGSWMSLLV</sequence>
<name>A0A088RX73_LEIPA</name>